<sequence length="288" mass="32327">MSASETVLQVIEWAMMSHEARVAPPQGDLSAVEKLNCPSANLVQAIAQLTSVTAARLRWEMPPLGDNSPIGVSNFFMAAALGTANPQLARTLLKTIPPSSCSGDWVTRYGLLTPALPFLGEDIADDCRQLSPLTTVLHRPIRGQESVAVNLVLQLLQNSTTKLSLTLHLAQPTIDIQVRNWRTELLDRLRLTQQNFVLDVYEAAMIYHEQEVIHQVKTAYSVMSDRQAASDEERLRDALSIANWWKPLWTIERSDIDQLRARRYLGYAYREGIKLYKFSQKMLGLGVN</sequence>
<gene>
    <name evidence="2" type="ORF">G7B40_033305</name>
</gene>
<dbReference type="Pfam" id="PF19998">
    <property type="entry name" value="fvmX1"/>
    <property type="match status" value="1"/>
</dbReference>
<protein>
    <recommendedName>
        <fullName evidence="1">FtsH ternary system domain-containing protein</fullName>
    </recommendedName>
</protein>
<evidence type="ECO:0000259" key="1">
    <source>
        <dbReference type="Pfam" id="PF19998"/>
    </source>
</evidence>
<dbReference type="AlphaFoldDB" id="A0AAP5MCN6"/>
<dbReference type="Proteomes" id="UP000667802">
    <property type="component" value="Unassembled WGS sequence"/>
</dbReference>
<dbReference type="EMBL" id="JAALHA020000024">
    <property type="protein sequence ID" value="MDR9899402.1"/>
    <property type="molecule type" value="Genomic_DNA"/>
</dbReference>
<dbReference type="RefSeq" id="WP_208344813.1">
    <property type="nucleotide sequence ID" value="NZ_CAWQFN010000541.1"/>
</dbReference>
<comment type="caution">
    <text evidence="2">The sequence shown here is derived from an EMBL/GenBank/DDBJ whole genome shotgun (WGS) entry which is preliminary data.</text>
</comment>
<name>A0AAP5MCN6_9CYAN</name>
<evidence type="ECO:0000313" key="2">
    <source>
        <dbReference type="EMBL" id="MDR9899402.1"/>
    </source>
</evidence>
<keyword evidence="3" id="KW-1185">Reference proteome</keyword>
<dbReference type="InterPro" id="IPR045480">
    <property type="entry name" value="fvmX1"/>
</dbReference>
<proteinExistence type="predicted"/>
<feature type="domain" description="FtsH ternary system" evidence="1">
    <location>
        <begin position="23"/>
        <end position="285"/>
    </location>
</feature>
<organism evidence="2 3">
    <name type="scientific">Aetokthonos hydrillicola Thurmond2011</name>
    <dbReference type="NCBI Taxonomy" id="2712845"/>
    <lineage>
        <taxon>Bacteria</taxon>
        <taxon>Bacillati</taxon>
        <taxon>Cyanobacteriota</taxon>
        <taxon>Cyanophyceae</taxon>
        <taxon>Nostocales</taxon>
        <taxon>Hapalosiphonaceae</taxon>
        <taxon>Aetokthonos</taxon>
    </lineage>
</organism>
<accession>A0AAP5MCN6</accession>
<reference evidence="3" key="1">
    <citation type="journal article" date="2021" name="Science">
        <title>Hunting the eagle killer: A cyanobacterial neurotoxin causes vacuolar myelinopathy.</title>
        <authorList>
            <person name="Breinlinger S."/>
            <person name="Phillips T.J."/>
            <person name="Haram B.N."/>
            <person name="Mares J."/>
            <person name="Martinez Yerena J.A."/>
            <person name="Hrouzek P."/>
            <person name="Sobotka R."/>
            <person name="Henderson W.M."/>
            <person name="Schmieder P."/>
            <person name="Williams S.M."/>
            <person name="Lauderdale J.D."/>
            <person name="Wilde H.D."/>
            <person name="Gerrin W."/>
            <person name="Kust A."/>
            <person name="Washington J.W."/>
            <person name="Wagner C."/>
            <person name="Geier B."/>
            <person name="Liebeke M."/>
            <person name="Enke H."/>
            <person name="Niedermeyer T.H.J."/>
            <person name="Wilde S.B."/>
        </authorList>
    </citation>
    <scope>NUCLEOTIDE SEQUENCE [LARGE SCALE GENOMIC DNA]</scope>
    <source>
        <strain evidence="3">Thurmond2011</strain>
    </source>
</reference>
<evidence type="ECO:0000313" key="3">
    <source>
        <dbReference type="Proteomes" id="UP000667802"/>
    </source>
</evidence>